<accession>A0A6F9DIH2</accession>
<dbReference type="PANTHER" id="PTHR20908:SF4">
    <property type="entry name" value="SI:DKEY-5I3.5"/>
    <property type="match status" value="1"/>
</dbReference>
<keyword evidence="1" id="KW-0472">Membrane</keyword>
<dbReference type="AlphaFoldDB" id="A0A6F9DIH2"/>
<proteinExistence type="evidence at transcript level"/>
<dbReference type="PANTHER" id="PTHR20908">
    <property type="entry name" value="LD15586P"/>
    <property type="match status" value="1"/>
</dbReference>
<organism evidence="2">
    <name type="scientific">Phallusia mammillata</name>
    <dbReference type="NCBI Taxonomy" id="59560"/>
    <lineage>
        <taxon>Eukaryota</taxon>
        <taxon>Metazoa</taxon>
        <taxon>Chordata</taxon>
        <taxon>Tunicata</taxon>
        <taxon>Ascidiacea</taxon>
        <taxon>Phlebobranchia</taxon>
        <taxon>Ascidiidae</taxon>
        <taxon>Phallusia</taxon>
    </lineage>
</organism>
<dbReference type="InterPro" id="IPR008547">
    <property type="entry name" value="DUF829_TMEM53"/>
</dbReference>
<reference evidence="2" key="1">
    <citation type="submission" date="2020-04" db="EMBL/GenBank/DDBJ databases">
        <authorList>
            <person name="Neveu A P."/>
        </authorList>
    </citation>
    <scope>NUCLEOTIDE SEQUENCE</scope>
    <source>
        <tissue evidence="2">Whole embryo</tissue>
    </source>
</reference>
<feature type="transmembrane region" description="Helical" evidence="1">
    <location>
        <begin position="73"/>
        <end position="92"/>
    </location>
</feature>
<protein>
    <submittedName>
        <fullName evidence="2">Uncharacterized protein LOC100186401</fullName>
    </submittedName>
</protein>
<sequence>MGERRPIVVIFPWLGATPKHIEKYASIYTSVGFRVLVKVPETMDFLWPRRGIQNGYKFLENLNKMMGNEECSIIIHGMSIGCFFYCVLLLIFERQPELFKRIQSNIRCQILDSPVIGSLGKMAEGTAKSVSNSVTIQHILNAFLHFYFGTSMPFTVWYYNLFNQIIKERPLQIPTLLLSSKDDQLACIKELGKVVDCWKQQGVCLTQKVWETSEHCSHLRNFPSLYKDYVMRVLSDAIPEYMQKKSLL</sequence>
<dbReference type="SUPFAM" id="SSF53474">
    <property type="entry name" value="alpha/beta-Hydrolases"/>
    <property type="match status" value="1"/>
</dbReference>
<keyword evidence="1" id="KW-0812">Transmembrane</keyword>
<keyword evidence="1" id="KW-1133">Transmembrane helix</keyword>
<gene>
    <name evidence="2" type="primary">LOC100186401-001</name>
</gene>
<evidence type="ECO:0000256" key="1">
    <source>
        <dbReference type="SAM" id="Phobius"/>
    </source>
</evidence>
<evidence type="ECO:0000313" key="2">
    <source>
        <dbReference type="EMBL" id="CAB3263001.1"/>
    </source>
</evidence>
<dbReference type="InterPro" id="IPR029058">
    <property type="entry name" value="AB_hydrolase_fold"/>
</dbReference>
<name>A0A6F9DIH2_9ASCI</name>
<dbReference type="GO" id="GO:0017171">
    <property type="term" value="F:serine hydrolase activity"/>
    <property type="evidence" value="ECO:0007669"/>
    <property type="project" value="TreeGrafter"/>
</dbReference>
<dbReference type="Pfam" id="PF05705">
    <property type="entry name" value="DUF829"/>
    <property type="match status" value="1"/>
</dbReference>
<dbReference type="EMBL" id="LR787139">
    <property type="protein sequence ID" value="CAB3263001.1"/>
    <property type="molecule type" value="mRNA"/>
</dbReference>